<gene>
    <name evidence="2" type="ORF">ACFSKK_14865</name>
</gene>
<proteinExistence type="predicted"/>
<keyword evidence="3" id="KW-1185">Reference proteome</keyword>
<name>A0ABW5C183_9BACI</name>
<evidence type="ECO:0000313" key="2">
    <source>
        <dbReference type="EMBL" id="MFD2214969.1"/>
    </source>
</evidence>
<protein>
    <recommendedName>
        <fullName evidence="4">TPM domain-containing protein</fullName>
    </recommendedName>
</protein>
<evidence type="ECO:0008006" key="4">
    <source>
        <dbReference type="Google" id="ProtNLM"/>
    </source>
</evidence>
<reference evidence="3" key="1">
    <citation type="journal article" date="2019" name="Int. J. Syst. Evol. Microbiol.">
        <title>The Global Catalogue of Microorganisms (GCM) 10K type strain sequencing project: providing services to taxonomists for standard genome sequencing and annotation.</title>
        <authorList>
            <consortium name="The Broad Institute Genomics Platform"/>
            <consortium name="The Broad Institute Genome Sequencing Center for Infectious Disease"/>
            <person name="Wu L."/>
            <person name="Ma J."/>
        </authorList>
    </citation>
    <scope>NUCLEOTIDE SEQUENCE [LARGE SCALE GENOMIC DNA]</scope>
    <source>
        <strain evidence="3">CGMCC 1.15474</strain>
    </source>
</reference>
<dbReference type="RefSeq" id="WP_247346499.1">
    <property type="nucleotide sequence ID" value="NZ_CP095550.1"/>
</dbReference>
<dbReference type="Proteomes" id="UP001597318">
    <property type="component" value="Unassembled WGS sequence"/>
</dbReference>
<dbReference type="EMBL" id="JBHUIK010000003">
    <property type="protein sequence ID" value="MFD2214969.1"/>
    <property type="molecule type" value="Genomic_DNA"/>
</dbReference>
<sequence>MLKRISFLFLIAILLSLNIPKVFAEDDLILRKILTDISWAKTEEGARINLDYIEIKKVGDQETTSGSNTYFIDATDLKYENLNAQKVDEYLQDSGSATFVYHEDIVYGNYLDIFADVHNEEKSEEELEALINEAINEVNTHYEQKDKILAGEITFKPDQHEVKEEGQNPLYLWIVSIILALFVIRKVTRGQVPCHRK</sequence>
<comment type="caution">
    <text evidence="2">The sequence shown here is derived from an EMBL/GenBank/DDBJ whole genome shotgun (WGS) entry which is preliminary data.</text>
</comment>
<keyword evidence="1" id="KW-0175">Coiled coil</keyword>
<accession>A0ABW5C183</accession>
<organism evidence="2 3">
    <name type="scientific">Metabacillus endolithicus</name>
    <dbReference type="NCBI Taxonomy" id="1535204"/>
    <lineage>
        <taxon>Bacteria</taxon>
        <taxon>Bacillati</taxon>
        <taxon>Bacillota</taxon>
        <taxon>Bacilli</taxon>
        <taxon>Bacillales</taxon>
        <taxon>Bacillaceae</taxon>
        <taxon>Metabacillus</taxon>
    </lineage>
</organism>
<evidence type="ECO:0000313" key="3">
    <source>
        <dbReference type="Proteomes" id="UP001597318"/>
    </source>
</evidence>
<feature type="coiled-coil region" evidence="1">
    <location>
        <begin position="117"/>
        <end position="144"/>
    </location>
</feature>
<evidence type="ECO:0000256" key="1">
    <source>
        <dbReference type="SAM" id="Coils"/>
    </source>
</evidence>